<dbReference type="CDD" id="cd06550">
    <property type="entry name" value="TM_ABC_iron-siderophores_like"/>
    <property type="match status" value="1"/>
</dbReference>
<evidence type="ECO:0000256" key="6">
    <source>
        <dbReference type="ARBA" id="ARBA00022989"/>
    </source>
</evidence>
<keyword evidence="4" id="KW-1003">Cell membrane</keyword>
<feature type="transmembrane region" description="Helical" evidence="8">
    <location>
        <begin position="284"/>
        <end position="306"/>
    </location>
</feature>
<dbReference type="PANTHER" id="PTHR30472:SF65">
    <property type="entry name" value="SIDEROPHORE TRANSPORT SYSTEM PERMEASE PROTEIN YFIZ-RELATED"/>
    <property type="match status" value="1"/>
</dbReference>
<evidence type="ECO:0000256" key="4">
    <source>
        <dbReference type="ARBA" id="ARBA00022475"/>
    </source>
</evidence>
<dbReference type="RefSeq" id="WP_171655233.1">
    <property type="nucleotide sequence ID" value="NZ_WHOD01000105.1"/>
</dbReference>
<feature type="transmembrane region" description="Helical" evidence="8">
    <location>
        <begin position="244"/>
        <end position="272"/>
    </location>
</feature>
<evidence type="ECO:0000313" key="9">
    <source>
        <dbReference type="EMBL" id="NOU96997.1"/>
    </source>
</evidence>
<evidence type="ECO:0000256" key="1">
    <source>
        <dbReference type="ARBA" id="ARBA00004651"/>
    </source>
</evidence>
<protein>
    <submittedName>
        <fullName evidence="9">Iron chelate uptake ABC transporter family permease subunit</fullName>
    </submittedName>
</protein>
<keyword evidence="6 8" id="KW-1133">Transmembrane helix</keyword>
<feature type="transmembrane region" description="Helical" evidence="8">
    <location>
        <begin position="203"/>
        <end position="224"/>
    </location>
</feature>
<evidence type="ECO:0000256" key="7">
    <source>
        <dbReference type="ARBA" id="ARBA00023136"/>
    </source>
</evidence>
<dbReference type="GO" id="GO:0005886">
    <property type="term" value="C:plasma membrane"/>
    <property type="evidence" value="ECO:0007669"/>
    <property type="project" value="UniProtKB-SubCell"/>
</dbReference>
<evidence type="ECO:0000256" key="5">
    <source>
        <dbReference type="ARBA" id="ARBA00022692"/>
    </source>
</evidence>
<dbReference type="EMBL" id="WHOD01000105">
    <property type="protein sequence ID" value="NOU96997.1"/>
    <property type="molecule type" value="Genomic_DNA"/>
</dbReference>
<dbReference type="Proteomes" id="UP000641588">
    <property type="component" value="Unassembled WGS sequence"/>
</dbReference>
<dbReference type="InterPro" id="IPR037294">
    <property type="entry name" value="ABC_BtuC-like"/>
</dbReference>
<dbReference type="Gene3D" id="1.10.3470.10">
    <property type="entry name" value="ABC transporter involved in vitamin B12 uptake, BtuC"/>
    <property type="match status" value="1"/>
</dbReference>
<feature type="transmembrane region" description="Helical" evidence="8">
    <location>
        <begin position="120"/>
        <end position="142"/>
    </location>
</feature>
<dbReference type="FunFam" id="1.10.3470.10:FF:000001">
    <property type="entry name" value="Vitamin B12 ABC transporter permease BtuC"/>
    <property type="match status" value="1"/>
</dbReference>
<feature type="transmembrane region" description="Helical" evidence="8">
    <location>
        <begin position="12"/>
        <end position="34"/>
    </location>
</feature>
<dbReference type="GO" id="GO:0022857">
    <property type="term" value="F:transmembrane transporter activity"/>
    <property type="evidence" value="ECO:0007669"/>
    <property type="project" value="InterPro"/>
</dbReference>
<keyword evidence="10" id="KW-1185">Reference proteome</keyword>
<gene>
    <name evidence="9" type="ORF">GC093_27780</name>
</gene>
<dbReference type="InterPro" id="IPR000522">
    <property type="entry name" value="ABC_transptr_permease_BtuC"/>
</dbReference>
<evidence type="ECO:0000256" key="3">
    <source>
        <dbReference type="ARBA" id="ARBA00022448"/>
    </source>
</evidence>
<evidence type="ECO:0000313" key="10">
    <source>
        <dbReference type="Proteomes" id="UP000641588"/>
    </source>
</evidence>
<feature type="transmembrane region" description="Helical" evidence="8">
    <location>
        <begin position="95"/>
        <end position="114"/>
    </location>
</feature>
<dbReference type="GO" id="GO:0033214">
    <property type="term" value="P:siderophore-iron import into cell"/>
    <property type="evidence" value="ECO:0007669"/>
    <property type="project" value="TreeGrafter"/>
</dbReference>
<keyword evidence="3" id="KW-0813">Transport</keyword>
<sequence length="337" mass="35267">MNAFLHTKQRKIIGLIIFFVICILSMMSSIMFGLSTYSLQSVVEAYNHFNGSNEHLIIKSTRVPRALIAAAVGASLAVAGALMQAVTRNPLASPSLFGVNSGAAFLIVLSVSYLEAATQNIPFVWIAFVGAAVSAVIVYVLGSLGRDGMTPVKITLAGAAVTAFFSSLTQGILLTNGKAFDQVLVWLVGSVAGRDLQMLTTVAPYIVVALLGAIILSPHINVLAMGDDVAKGLGQRTAFIKLGGAAVVIVLAGGSVAAAGPIVFVGIIIPHIARFLVGPDHRWMIPYCALLGAVLLLTADIGARFIVMPKEVPVGVVTALIGVPFFVYIARKGVDRK</sequence>
<keyword evidence="5 8" id="KW-0812">Transmembrane</keyword>
<keyword evidence="7 8" id="KW-0472">Membrane</keyword>
<reference evidence="9" key="1">
    <citation type="submission" date="2019-10" db="EMBL/GenBank/DDBJ databases">
        <title>Description of Paenibacillus glebae sp. nov.</title>
        <authorList>
            <person name="Carlier A."/>
            <person name="Qi S."/>
        </authorList>
    </citation>
    <scope>NUCLEOTIDE SEQUENCE</scope>
    <source>
        <strain evidence="9">LMG 31456</strain>
    </source>
</reference>
<dbReference type="SUPFAM" id="SSF81345">
    <property type="entry name" value="ABC transporter involved in vitamin B12 uptake, BtuC"/>
    <property type="match status" value="1"/>
</dbReference>
<feature type="transmembrane region" description="Helical" evidence="8">
    <location>
        <begin position="66"/>
        <end position="83"/>
    </location>
</feature>
<feature type="transmembrane region" description="Helical" evidence="8">
    <location>
        <begin position="154"/>
        <end position="173"/>
    </location>
</feature>
<dbReference type="Pfam" id="PF01032">
    <property type="entry name" value="FecCD"/>
    <property type="match status" value="1"/>
</dbReference>
<organism evidence="9 10">
    <name type="scientific">Paenibacillus foliorum</name>
    <dbReference type="NCBI Taxonomy" id="2654974"/>
    <lineage>
        <taxon>Bacteria</taxon>
        <taxon>Bacillati</taxon>
        <taxon>Bacillota</taxon>
        <taxon>Bacilli</taxon>
        <taxon>Bacillales</taxon>
        <taxon>Paenibacillaceae</taxon>
        <taxon>Paenibacillus</taxon>
    </lineage>
</organism>
<evidence type="ECO:0000256" key="8">
    <source>
        <dbReference type="SAM" id="Phobius"/>
    </source>
</evidence>
<accession>A0A972K5F6</accession>
<dbReference type="AlphaFoldDB" id="A0A972K5F6"/>
<comment type="caution">
    <text evidence="9">The sequence shown here is derived from an EMBL/GenBank/DDBJ whole genome shotgun (WGS) entry which is preliminary data.</text>
</comment>
<name>A0A972K5F6_9BACL</name>
<dbReference type="PANTHER" id="PTHR30472">
    <property type="entry name" value="FERRIC ENTEROBACTIN TRANSPORT SYSTEM PERMEASE PROTEIN"/>
    <property type="match status" value="1"/>
</dbReference>
<proteinExistence type="inferred from homology"/>
<evidence type="ECO:0000256" key="2">
    <source>
        <dbReference type="ARBA" id="ARBA00007935"/>
    </source>
</evidence>
<comment type="subcellular location">
    <subcellularLocation>
        <location evidence="1">Cell membrane</location>
        <topology evidence="1">Multi-pass membrane protein</topology>
    </subcellularLocation>
</comment>
<comment type="similarity">
    <text evidence="2">Belongs to the binding-protein-dependent transport system permease family. FecCD subfamily.</text>
</comment>
<feature type="transmembrane region" description="Helical" evidence="8">
    <location>
        <begin position="312"/>
        <end position="330"/>
    </location>
</feature>